<sequence length="162" mass="17638">MAIYMNYDGLKVKGNVTAEGYKDWIRLDSFQFGVGRHITMEAGHMSNREATRPSISEISVSKLMDTASSGLFKESLTGTAGVKVLVDIVRTQADKIEKYVSYEMEDVMVSSYSVSAGAESAPAESISLSFSKVTMSYTAADKKHAGKTPERVGYDLEAGKKI</sequence>
<dbReference type="OrthoDB" id="5066999at2"/>
<evidence type="ECO:0000313" key="2">
    <source>
        <dbReference type="Proteomes" id="UP000000238"/>
    </source>
</evidence>
<dbReference type="Proteomes" id="UP000000238">
    <property type="component" value="Chromosome"/>
</dbReference>
<dbReference type="PANTHER" id="PTHR36152:SF1">
    <property type="entry name" value="UBIQUITIN-LIKE DOMAIN-CONTAINING PROTEIN"/>
    <property type="match status" value="1"/>
</dbReference>
<dbReference type="EMBL" id="CP000155">
    <property type="protein sequence ID" value="ABC31001.1"/>
    <property type="molecule type" value="Genomic_DNA"/>
</dbReference>
<dbReference type="RefSeq" id="WP_011398068.1">
    <property type="nucleotide sequence ID" value="NC_007645.1"/>
</dbReference>
<name>Q2SEC3_HAHCH</name>
<dbReference type="PANTHER" id="PTHR36152">
    <property type="entry name" value="CYTOPLASMIC PROTEIN-RELATED"/>
    <property type="match status" value="1"/>
</dbReference>
<dbReference type="eggNOG" id="COG3157">
    <property type="taxonomic scope" value="Bacteria"/>
</dbReference>
<organism evidence="1 2">
    <name type="scientific">Hahella chejuensis (strain KCTC 2396)</name>
    <dbReference type="NCBI Taxonomy" id="349521"/>
    <lineage>
        <taxon>Bacteria</taxon>
        <taxon>Pseudomonadati</taxon>
        <taxon>Pseudomonadota</taxon>
        <taxon>Gammaproteobacteria</taxon>
        <taxon>Oceanospirillales</taxon>
        <taxon>Hahellaceae</taxon>
        <taxon>Hahella</taxon>
    </lineage>
</organism>
<dbReference type="AlphaFoldDB" id="Q2SEC3"/>
<proteinExistence type="predicted"/>
<dbReference type="Gene3D" id="2.30.110.20">
    <property type="entry name" value="Hcp1-like"/>
    <property type="match status" value="1"/>
</dbReference>
<dbReference type="InterPro" id="IPR008514">
    <property type="entry name" value="T6SS_Hcp"/>
</dbReference>
<dbReference type="KEGG" id="hch:HCH_04294"/>
<protein>
    <submittedName>
        <fullName evidence="1">Hemolysin-coregulated protein (Uncharacterized)</fullName>
    </submittedName>
</protein>
<dbReference type="HOGENOM" id="CLU_112762_1_1_6"/>
<reference evidence="1 2" key="1">
    <citation type="journal article" date="2005" name="Nucleic Acids Res.">
        <title>Genomic blueprint of Hahella chejuensis, a marine microbe producing an algicidal agent.</title>
        <authorList>
            <person name="Jeong H."/>
            <person name="Yim J.H."/>
            <person name="Lee C."/>
            <person name="Choi S.-H."/>
            <person name="Park Y.K."/>
            <person name="Yoon S.H."/>
            <person name="Hur C.-G."/>
            <person name="Kang H.-Y."/>
            <person name="Kim D."/>
            <person name="Lee H.H."/>
            <person name="Park K.H."/>
            <person name="Park S.-H."/>
            <person name="Park H.-S."/>
            <person name="Lee H.K."/>
            <person name="Oh T.K."/>
            <person name="Kim J.F."/>
        </authorList>
    </citation>
    <scope>NUCLEOTIDE SEQUENCE [LARGE SCALE GENOMIC DNA]</scope>
    <source>
        <strain evidence="1 2">KCTC 2396</strain>
    </source>
</reference>
<dbReference type="STRING" id="349521.HCH_04294"/>
<keyword evidence="2" id="KW-1185">Reference proteome</keyword>
<gene>
    <name evidence="1" type="ordered locus">HCH_04294</name>
</gene>
<dbReference type="Pfam" id="PF05638">
    <property type="entry name" value="T6SS_HCP"/>
    <property type="match status" value="1"/>
</dbReference>
<dbReference type="SUPFAM" id="SSF141452">
    <property type="entry name" value="Hcp1-like"/>
    <property type="match status" value="1"/>
</dbReference>
<dbReference type="InterPro" id="IPR036624">
    <property type="entry name" value="Hcp1-lik_sf"/>
</dbReference>
<dbReference type="InterPro" id="IPR053165">
    <property type="entry name" value="HSI-I_assembly_Hcp1"/>
</dbReference>
<accession>Q2SEC3</accession>
<evidence type="ECO:0000313" key="1">
    <source>
        <dbReference type="EMBL" id="ABC31001.1"/>
    </source>
</evidence>